<organism evidence="1 2">
    <name type="scientific">Araneus ventricosus</name>
    <name type="common">Orbweaver spider</name>
    <name type="synonym">Epeira ventricosa</name>
    <dbReference type="NCBI Taxonomy" id="182803"/>
    <lineage>
        <taxon>Eukaryota</taxon>
        <taxon>Metazoa</taxon>
        <taxon>Ecdysozoa</taxon>
        <taxon>Arthropoda</taxon>
        <taxon>Chelicerata</taxon>
        <taxon>Arachnida</taxon>
        <taxon>Araneae</taxon>
        <taxon>Araneomorphae</taxon>
        <taxon>Entelegynae</taxon>
        <taxon>Araneoidea</taxon>
        <taxon>Araneidae</taxon>
        <taxon>Araneus</taxon>
    </lineage>
</organism>
<proteinExistence type="predicted"/>
<sequence length="137" mass="14612">MHGNVFLLEYPDTVGNCHCVFSSFGGPELGGAGFGDGTLSGDGDKFNLSLTGGTTVVPEKLLPLNAGRFNCCTRLEDFTPSIQSSSSGLSPRSVKVNLASNITSAVRRRARKSEQKGQLTMLRKLKYTGKGIPRKDS</sequence>
<protein>
    <submittedName>
        <fullName evidence="1">Uncharacterized protein</fullName>
    </submittedName>
</protein>
<name>A0A4Y2LBA9_ARAVE</name>
<accession>A0A4Y2LBA9</accession>
<gene>
    <name evidence="1" type="ORF">AVEN_47110_1</name>
</gene>
<dbReference type="AlphaFoldDB" id="A0A4Y2LBA9"/>
<dbReference type="Proteomes" id="UP000499080">
    <property type="component" value="Unassembled WGS sequence"/>
</dbReference>
<keyword evidence="2" id="KW-1185">Reference proteome</keyword>
<evidence type="ECO:0000313" key="2">
    <source>
        <dbReference type="Proteomes" id="UP000499080"/>
    </source>
</evidence>
<comment type="caution">
    <text evidence="1">The sequence shown here is derived from an EMBL/GenBank/DDBJ whole genome shotgun (WGS) entry which is preliminary data.</text>
</comment>
<dbReference type="EMBL" id="BGPR01005611">
    <property type="protein sequence ID" value="GBN11802.1"/>
    <property type="molecule type" value="Genomic_DNA"/>
</dbReference>
<evidence type="ECO:0000313" key="1">
    <source>
        <dbReference type="EMBL" id="GBN11802.1"/>
    </source>
</evidence>
<reference evidence="1 2" key="1">
    <citation type="journal article" date="2019" name="Sci. Rep.">
        <title>Orb-weaving spider Araneus ventricosus genome elucidates the spidroin gene catalogue.</title>
        <authorList>
            <person name="Kono N."/>
            <person name="Nakamura H."/>
            <person name="Ohtoshi R."/>
            <person name="Moran D.A.P."/>
            <person name="Shinohara A."/>
            <person name="Yoshida Y."/>
            <person name="Fujiwara M."/>
            <person name="Mori M."/>
            <person name="Tomita M."/>
            <person name="Arakawa K."/>
        </authorList>
    </citation>
    <scope>NUCLEOTIDE SEQUENCE [LARGE SCALE GENOMIC DNA]</scope>
</reference>